<protein>
    <recommendedName>
        <fullName evidence="22">DNA replication ATP-dependent helicase/nuclease</fullName>
        <ecNumber evidence="22">3.1.-.-</ecNumber>
        <ecNumber evidence="22">3.6.4.12</ecNumber>
    </recommendedName>
</protein>
<evidence type="ECO:0000256" key="8">
    <source>
        <dbReference type="ARBA" id="ARBA00022759"/>
    </source>
</evidence>
<evidence type="ECO:0000259" key="26">
    <source>
        <dbReference type="Pfam" id="PF21123"/>
    </source>
</evidence>
<comment type="subcellular location">
    <subcellularLocation>
        <location evidence="22">Nucleus</location>
    </subcellularLocation>
    <subcellularLocation>
        <location evidence="22">Mitochondrion</location>
    </subcellularLocation>
</comment>
<feature type="domain" description="DNA2 rift barrel" evidence="26">
    <location>
        <begin position="482"/>
        <end position="579"/>
    </location>
</feature>
<keyword evidence="4 22" id="KW-0235">DNA replication</keyword>
<comment type="cofactor">
    <cofactor evidence="1">
        <name>[4Fe-4S] cluster</name>
        <dbReference type="ChEBI" id="CHEBI:49883"/>
    </cofactor>
</comment>
<keyword evidence="16 22" id="KW-0238">DNA-binding</keyword>
<dbReference type="GO" id="GO:0032201">
    <property type="term" value="P:telomere maintenance via semi-conservative replication"/>
    <property type="evidence" value="ECO:0007669"/>
    <property type="project" value="UniProtKB-ARBA"/>
</dbReference>
<feature type="domain" description="DNA2/NAM7 helicase helicase" evidence="24">
    <location>
        <begin position="743"/>
        <end position="810"/>
    </location>
</feature>
<evidence type="ECO:0000256" key="5">
    <source>
        <dbReference type="ARBA" id="ARBA00022722"/>
    </source>
</evidence>
<organism evidence="27 28">
    <name type="scientific">Pelobates cultripes</name>
    <name type="common">Western spadefoot toad</name>
    <dbReference type="NCBI Taxonomy" id="61616"/>
    <lineage>
        <taxon>Eukaryota</taxon>
        <taxon>Metazoa</taxon>
        <taxon>Chordata</taxon>
        <taxon>Craniata</taxon>
        <taxon>Vertebrata</taxon>
        <taxon>Euteleostomi</taxon>
        <taxon>Amphibia</taxon>
        <taxon>Batrachia</taxon>
        <taxon>Anura</taxon>
        <taxon>Pelobatoidea</taxon>
        <taxon>Pelobatidae</taxon>
        <taxon>Pelobates</taxon>
    </lineage>
</organism>
<dbReference type="CDD" id="cd18041">
    <property type="entry name" value="DEXXQc_DNA2"/>
    <property type="match status" value="1"/>
</dbReference>
<keyword evidence="19 22" id="KW-0539">Nucleus</keyword>
<evidence type="ECO:0000256" key="13">
    <source>
        <dbReference type="ARBA" id="ARBA00022990"/>
    </source>
</evidence>
<keyword evidence="9 22" id="KW-0227">DNA damage</keyword>
<dbReference type="FunFam" id="3.40.50.300:FF:000915">
    <property type="entry name" value="DNA replication ATP-dependent helicase/nuclease DNA2"/>
    <property type="match status" value="1"/>
</dbReference>
<evidence type="ECO:0000256" key="9">
    <source>
        <dbReference type="ARBA" id="ARBA00022763"/>
    </source>
</evidence>
<dbReference type="FunFam" id="2.40.30.270:FF:000002">
    <property type="entry name" value="DNA replication ATP-dependent helicase/nuclease DNA2"/>
    <property type="match status" value="1"/>
</dbReference>
<dbReference type="CDD" id="cd22318">
    <property type="entry name" value="DNA2_N-like"/>
    <property type="match status" value="1"/>
</dbReference>
<evidence type="ECO:0000256" key="16">
    <source>
        <dbReference type="ARBA" id="ARBA00023125"/>
    </source>
</evidence>
<keyword evidence="28" id="KW-1185">Reference proteome</keyword>
<feature type="domain" description="DNA replication factor Dna2 N-terminal" evidence="23">
    <location>
        <begin position="97"/>
        <end position="292"/>
    </location>
</feature>
<evidence type="ECO:0000256" key="20">
    <source>
        <dbReference type="ARBA" id="ARBA00023268"/>
    </source>
</evidence>
<dbReference type="InterPro" id="IPR014808">
    <property type="entry name" value="DNA_replication_fac_Dna2_N"/>
</dbReference>
<dbReference type="EMBL" id="OW240922">
    <property type="protein sequence ID" value="CAH2322037.1"/>
    <property type="molecule type" value="Genomic_DNA"/>
</dbReference>
<evidence type="ECO:0000259" key="24">
    <source>
        <dbReference type="Pfam" id="PF13086"/>
    </source>
</evidence>
<evidence type="ECO:0000256" key="17">
    <source>
        <dbReference type="ARBA" id="ARBA00023128"/>
    </source>
</evidence>
<dbReference type="GO" id="GO:0051539">
    <property type="term" value="F:4 iron, 4 sulfur cluster binding"/>
    <property type="evidence" value="ECO:0007669"/>
    <property type="project" value="UniProtKB-UniRule"/>
</dbReference>
<accession>A0AAD1TA16</accession>
<dbReference type="EC" id="3.1.-.-" evidence="22"/>
<evidence type="ECO:0000256" key="6">
    <source>
        <dbReference type="ARBA" id="ARBA00022723"/>
    </source>
</evidence>
<evidence type="ECO:0000256" key="2">
    <source>
        <dbReference type="ARBA" id="ARBA00007913"/>
    </source>
</evidence>
<dbReference type="InterPro" id="IPR047187">
    <property type="entry name" value="SF1_C_Upf1"/>
</dbReference>
<dbReference type="FunFam" id="3.40.50.300:FF:000789">
    <property type="entry name" value="DNA replication ATP-dependent helicase/nuclease DNA2"/>
    <property type="match status" value="1"/>
</dbReference>
<evidence type="ECO:0000259" key="25">
    <source>
        <dbReference type="Pfam" id="PF13087"/>
    </source>
</evidence>
<evidence type="ECO:0000256" key="12">
    <source>
        <dbReference type="ARBA" id="ARBA00022840"/>
    </source>
</evidence>
<dbReference type="GO" id="GO:0046872">
    <property type="term" value="F:metal ion binding"/>
    <property type="evidence" value="ECO:0007669"/>
    <property type="project" value="UniProtKB-UniRule"/>
</dbReference>
<keyword evidence="15 22" id="KW-0411">Iron-sulfur</keyword>
<comment type="function">
    <text evidence="22">Key enzyme involved in DNA replication and DNA repair. Involved in Okazaki fragments processing by cleaving long flaps that escape FEN1: flaps that are longer than 27 nucleotides are coated by replication protein A complex (RPA), leading to recruit DNA2 which cleaves the flap until it is too short to bind RPA and becomes a substrate for FEN1. Also involved in 5'-end resection of DNA during double-strand break (DSB) repair by mediating the cleavage of 5'-ssDNA.</text>
</comment>
<dbReference type="Gene3D" id="3.90.320.10">
    <property type="match status" value="1"/>
</dbReference>
<keyword evidence="17 22" id="KW-0496">Mitochondrion</keyword>
<reference evidence="27" key="1">
    <citation type="submission" date="2022-03" db="EMBL/GenBank/DDBJ databases">
        <authorList>
            <person name="Alioto T."/>
            <person name="Alioto T."/>
            <person name="Gomez Garrido J."/>
        </authorList>
    </citation>
    <scope>NUCLEOTIDE SEQUENCE</scope>
</reference>
<keyword evidence="7 22" id="KW-0547">Nucleotide-binding</keyword>
<dbReference type="InterPro" id="IPR045055">
    <property type="entry name" value="DNA2/NAM7-like"/>
</dbReference>
<evidence type="ECO:0000256" key="4">
    <source>
        <dbReference type="ARBA" id="ARBA00022705"/>
    </source>
</evidence>
<evidence type="ECO:0000256" key="7">
    <source>
        <dbReference type="ARBA" id="ARBA00022741"/>
    </source>
</evidence>
<keyword evidence="18 22" id="KW-0234">DNA repair</keyword>
<dbReference type="GO" id="GO:0033567">
    <property type="term" value="P:DNA replication, Okazaki fragment processing"/>
    <property type="evidence" value="ECO:0007669"/>
    <property type="project" value="UniProtKB-UniRule"/>
</dbReference>
<evidence type="ECO:0000256" key="3">
    <source>
        <dbReference type="ARBA" id="ARBA00022485"/>
    </source>
</evidence>
<dbReference type="GO" id="GO:0005524">
    <property type="term" value="F:ATP binding"/>
    <property type="evidence" value="ECO:0007669"/>
    <property type="project" value="UniProtKB-UniRule"/>
</dbReference>
<gene>
    <name evidence="27" type="ORF">PECUL_23A051913</name>
</gene>
<evidence type="ECO:0000256" key="21">
    <source>
        <dbReference type="ARBA" id="ARBA00047995"/>
    </source>
</evidence>
<comment type="catalytic activity">
    <reaction evidence="21 22">
        <text>ATP + H2O = ADP + phosphate + H(+)</text>
        <dbReference type="Rhea" id="RHEA:13065"/>
        <dbReference type="ChEBI" id="CHEBI:15377"/>
        <dbReference type="ChEBI" id="CHEBI:15378"/>
        <dbReference type="ChEBI" id="CHEBI:30616"/>
        <dbReference type="ChEBI" id="CHEBI:43474"/>
        <dbReference type="ChEBI" id="CHEBI:456216"/>
        <dbReference type="EC" id="3.6.4.12"/>
    </reaction>
</comment>
<dbReference type="Pfam" id="PF21123">
    <property type="entry name" value="Dna2_Rift"/>
    <property type="match status" value="1"/>
</dbReference>
<dbReference type="Proteomes" id="UP001295444">
    <property type="component" value="Chromosome 11"/>
</dbReference>
<dbReference type="GO" id="GO:0006281">
    <property type="term" value="P:DNA repair"/>
    <property type="evidence" value="ECO:0007669"/>
    <property type="project" value="UniProtKB-KW"/>
</dbReference>
<keyword evidence="10 22" id="KW-0378">Hydrolase</keyword>
<keyword evidence="14 22" id="KW-0408">Iron</keyword>
<dbReference type="Pfam" id="PF13086">
    <property type="entry name" value="AAA_11"/>
    <property type="match status" value="2"/>
</dbReference>
<evidence type="ECO:0000313" key="28">
    <source>
        <dbReference type="Proteomes" id="UP001295444"/>
    </source>
</evidence>
<dbReference type="Pfam" id="PF13087">
    <property type="entry name" value="AAA_12"/>
    <property type="match status" value="1"/>
</dbReference>
<dbReference type="GO" id="GO:0017108">
    <property type="term" value="F:5'-flap endonuclease activity"/>
    <property type="evidence" value="ECO:0007669"/>
    <property type="project" value="UniProtKB-UniRule"/>
</dbReference>
<dbReference type="InterPro" id="IPR026851">
    <property type="entry name" value="Dna2/JHS1_DEXXQ-box"/>
</dbReference>
<evidence type="ECO:0000313" key="27">
    <source>
        <dbReference type="EMBL" id="CAH2322037.1"/>
    </source>
</evidence>
<keyword evidence="5 22" id="KW-0540">Nuclease</keyword>
<keyword evidence="13" id="KW-0007">Acetylation</keyword>
<evidence type="ECO:0000256" key="22">
    <source>
        <dbReference type="RuleBase" id="RU367041"/>
    </source>
</evidence>
<dbReference type="PANTHER" id="PTHR10887">
    <property type="entry name" value="DNA2/NAM7 HELICASE FAMILY"/>
    <property type="match status" value="1"/>
</dbReference>
<evidence type="ECO:0000256" key="18">
    <source>
        <dbReference type="ARBA" id="ARBA00023204"/>
    </source>
</evidence>
<dbReference type="SUPFAM" id="SSF52540">
    <property type="entry name" value="P-loop containing nucleoside triphosphate hydrolases"/>
    <property type="match status" value="1"/>
</dbReference>
<feature type="domain" description="DNA2/NAM7 helicase helicase" evidence="24">
    <location>
        <begin position="639"/>
        <end position="735"/>
    </location>
</feature>
<dbReference type="GO" id="GO:0005739">
    <property type="term" value="C:mitochondrion"/>
    <property type="evidence" value="ECO:0007669"/>
    <property type="project" value="UniProtKB-SubCell"/>
</dbReference>
<dbReference type="GO" id="GO:0005634">
    <property type="term" value="C:nucleus"/>
    <property type="evidence" value="ECO:0007669"/>
    <property type="project" value="UniProtKB-SubCell"/>
</dbReference>
<feature type="domain" description="DNA2/NAM7 helicase-like C-terminal" evidence="25">
    <location>
        <begin position="818"/>
        <end position="1029"/>
    </location>
</feature>
<evidence type="ECO:0000256" key="10">
    <source>
        <dbReference type="ARBA" id="ARBA00022801"/>
    </source>
</evidence>
<keyword evidence="11 22" id="KW-0347">Helicase</keyword>
<comment type="similarity">
    <text evidence="2 22">Belongs to the DNA2/NAM7 helicase family.</text>
</comment>
<dbReference type="GO" id="GO:0017116">
    <property type="term" value="F:single-stranded DNA helicase activity"/>
    <property type="evidence" value="ECO:0007669"/>
    <property type="project" value="UniProtKB-UniRule"/>
</dbReference>
<dbReference type="CDD" id="cd18808">
    <property type="entry name" value="SF1_C_Upf1"/>
    <property type="match status" value="1"/>
</dbReference>
<evidence type="ECO:0000259" key="23">
    <source>
        <dbReference type="Pfam" id="PF08696"/>
    </source>
</evidence>
<evidence type="ECO:0000256" key="19">
    <source>
        <dbReference type="ARBA" id="ARBA00023242"/>
    </source>
</evidence>
<dbReference type="InterPro" id="IPR048459">
    <property type="entry name" value="DNA2_Rift"/>
</dbReference>
<proteinExistence type="inferred from homology"/>
<keyword evidence="8" id="KW-0255">Endonuclease</keyword>
<dbReference type="EC" id="3.6.4.12" evidence="22"/>
<dbReference type="PANTHER" id="PTHR10887:SF433">
    <property type="entry name" value="DNA REPLICATION ATP-DEPENDENT HELICASE_NUCLEASE DNA2"/>
    <property type="match status" value="1"/>
</dbReference>
<keyword evidence="20 22" id="KW-0511">Multifunctional enzyme</keyword>
<dbReference type="GO" id="GO:0071932">
    <property type="term" value="P:replication fork reversal"/>
    <property type="evidence" value="ECO:0007669"/>
    <property type="project" value="TreeGrafter"/>
</dbReference>
<dbReference type="Gene3D" id="3.40.50.300">
    <property type="entry name" value="P-loop containing nucleotide triphosphate hydrolases"/>
    <property type="match status" value="3"/>
</dbReference>
<keyword evidence="3 22" id="KW-0004">4Fe-4S</keyword>
<dbReference type="AlphaFoldDB" id="A0AAD1TA16"/>
<dbReference type="InterPro" id="IPR027417">
    <property type="entry name" value="P-loop_NTPase"/>
</dbReference>
<name>A0AAD1TA16_PELCU</name>
<keyword evidence="12 22" id="KW-0067">ATP-binding</keyword>
<dbReference type="InterPro" id="IPR041679">
    <property type="entry name" value="DNA2/NAM7-like_C"/>
</dbReference>
<evidence type="ECO:0000256" key="14">
    <source>
        <dbReference type="ARBA" id="ARBA00023004"/>
    </source>
</evidence>
<sequence length="1082" mass="122619">MDLPGDEFPPGAEDEWLEMMERSFNEPETKPTDRCPKKIIPRTKLCRGINNRYCVLIVKEVCINREEEKHVTITPSLEGDDKELCILKDDCTKMKGYARFIKCPGDIIHLEGSCALENTWTITKDSGYLILYPDLLISGTSIANGIRCLRRSVLSEKFKVCDKGSRQMLVGTVLHDIFQRATTRAFTNDVLQELAINTVHGPKYLKEMYQLNLNQNDIMEEVQEYLPSFSKWASDCLTPSTKQHPFRSKQSLTEEIKQPTSATQVSEFLDIEENIWSPRFGLKGKIDVTTKVKIHQKSKTLFKTMPLELKTGKESNSIEHRSQVILYTLLSQQRREDPEAGLLLYLKTGTMYSVPGNHLDRRELLKIRNGLSFYLTKIVQKSESKNVNREIKLSSLPPVIADKQACRFCSQMQNCALYNRSVEQQSESCYIPPEMIPVIEKETEHLKESHFQYFSLWYLMCSLEAQLKDSKMGRSNIWMMSSSEREEDGQCVGNLLRTAAVEAISESQYLHCFQRISGDIPGTNLMSGDRVVVSGEESHLLALCTGYIKDVSTKSITCILDRSLAKLPENTVFRLDHEEGGGGLDSHLGNLSKLMENSASSAKLRDLIIDFRNPCFVQHLSSILPHNAKDTVANILKGLNKPQKQAMKRVLLSKDYTLIVGMPGTGKTTTICTLVRILYACGFSVLLTSYTHSAVDNILLKLKKFQVGFLRLGRTQKIHPEIQRFGEEEICRAKSIISLSSLQELYDSRPVVATTCMGVNHPIFTRRRFDFCIVDEASQISQPICLGPLFFADRFVLVGDHQQLPPLVQSSEARELGMSESLFKRLEKNQDAVVELTVQYRMNRKIMELSNNLVYEGRLECASERVATATIQLPHLSSLKLELEFKESQLTTWVKDVLEPSNPVCFLNTDKIPALETVEKGGVSNWIEAKLVFHLTSLFLKAGCKPSDIGIIAPYRQQLKVISGYLIALSSSAVEVNTVDKYQGRDKSIIILSFVRSNIDGKLGDLLKDWRRLNVALTRAKHKLIMIGCVPTLCRFSSLEKLITHLKNRIHLIDKIVFFLDYINIFDLPEAAHEHFTISHST</sequence>
<dbReference type="InterPro" id="IPR011604">
    <property type="entry name" value="PDDEXK-like_dom_sf"/>
</dbReference>
<dbReference type="Pfam" id="PF08696">
    <property type="entry name" value="Dna2"/>
    <property type="match status" value="1"/>
</dbReference>
<dbReference type="FunFam" id="3.40.50.300:FF:000721">
    <property type="entry name" value="DNA replication ATP-dependent helicase/nuclease DNA2"/>
    <property type="match status" value="1"/>
</dbReference>
<dbReference type="GO" id="GO:0003677">
    <property type="term" value="F:DNA binding"/>
    <property type="evidence" value="ECO:0007669"/>
    <property type="project" value="UniProtKB-UniRule"/>
</dbReference>
<keyword evidence="6 22" id="KW-0479">Metal-binding</keyword>
<dbReference type="InterPro" id="IPR041677">
    <property type="entry name" value="DNA2/NAM7_AAA_11"/>
</dbReference>
<evidence type="ECO:0000256" key="11">
    <source>
        <dbReference type="ARBA" id="ARBA00022806"/>
    </source>
</evidence>
<evidence type="ECO:0000256" key="15">
    <source>
        <dbReference type="ARBA" id="ARBA00023014"/>
    </source>
</evidence>
<evidence type="ECO:0000256" key="1">
    <source>
        <dbReference type="ARBA" id="ARBA00001966"/>
    </source>
</evidence>